<dbReference type="EMBL" id="AGNL01035603">
    <property type="protein sequence ID" value="EJK54594.1"/>
    <property type="molecule type" value="Genomic_DNA"/>
</dbReference>
<feature type="domain" description="Aminotransferase class V" evidence="1">
    <location>
        <begin position="189"/>
        <end position="421"/>
    </location>
</feature>
<evidence type="ECO:0000313" key="3">
    <source>
        <dbReference type="Proteomes" id="UP000266841"/>
    </source>
</evidence>
<dbReference type="Pfam" id="PF00266">
    <property type="entry name" value="Aminotran_5"/>
    <property type="match status" value="1"/>
</dbReference>
<dbReference type="InterPro" id="IPR015424">
    <property type="entry name" value="PyrdxlP-dep_Trfase"/>
</dbReference>
<gene>
    <name evidence="2" type="ORF">THAOC_25760</name>
</gene>
<protein>
    <recommendedName>
        <fullName evidence="1">Aminotransferase class V domain-containing protein</fullName>
    </recommendedName>
</protein>
<dbReference type="PANTHER" id="PTHR43586:SF24">
    <property type="entry name" value="BLR4730 PROTEIN"/>
    <property type="match status" value="1"/>
</dbReference>
<reference evidence="2 3" key="1">
    <citation type="journal article" date="2012" name="Genome Biol.">
        <title>Genome and low-iron response of an oceanic diatom adapted to chronic iron limitation.</title>
        <authorList>
            <person name="Lommer M."/>
            <person name="Specht M."/>
            <person name="Roy A.S."/>
            <person name="Kraemer L."/>
            <person name="Andreson R."/>
            <person name="Gutowska M.A."/>
            <person name="Wolf J."/>
            <person name="Bergner S.V."/>
            <person name="Schilhabel M.B."/>
            <person name="Klostermeier U.C."/>
            <person name="Beiko R.G."/>
            <person name="Rosenstiel P."/>
            <person name="Hippler M."/>
            <person name="Laroche J."/>
        </authorList>
    </citation>
    <scope>NUCLEOTIDE SEQUENCE [LARGE SCALE GENOMIC DNA]</scope>
    <source>
        <strain evidence="2 3">CCMP1005</strain>
    </source>
</reference>
<accession>K0RQH0</accession>
<evidence type="ECO:0000259" key="1">
    <source>
        <dbReference type="Pfam" id="PF00266"/>
    </source>
</evidence>
<keyword evidence="3" id="KW-1185">Reference proteome</keyword>
<dbReference type="InterPro" id="IPR015422">
    <property type="entry name" value="PyrdxlP-dep_Trfase_small"/>
</dbReference>
<organism evidence="2 3">
    <name type="scientific">Thalassiosira oceanica</name>
    <name type="common">Marine diatom</name>
    <dbReference type="NCBI Taxonomy" id="159749"/>
    <lineage>
        <taxon>Eukaryota</taxon>
        <taxon>Sar</taxon>
        <taxon>Stramenopiles</taxon>
        <taxon>Ochrophyta</taxon>
        <taxon>Bacillariophyta</taxon>
        <taxon>Coscinodiscophyceae</taxon>
        <taxon>Thalassiosirophycidae</taxon>
        <taxon>Thalassiosirales</taxon>
        <taxon>Thalassiosiraceae</taxon>
        <taxon>Thalassiosira</taxon>
    </lineage>
</organism>
<name>K0RQH0_THAOC</name>
<dbReference type="PANTHER" id="PTHR43586">
    <property type="entry name" value="CYSTEINE DESULFURASE"/>
    <property type="match status" value="1"/>
</dbReference>
<dbReference type="Proteomes" id="UP000266841">
    <property type="component" value="Unassembled WGS sequence"/>
</dbReference>
<dbReference type="Gene3D" id="3.40.640.10">
    <property type="entry name" value="Type I PLP-dependent aspartate aminotransferase-like (Major domain)"/>
    <property type="match status" value="1"/>
</dbReference>
<proteinExistence type="predicted"/>
<dbReference type="OMA" id="GTSRKWL"/>
<evidence type="ECO:0000313" key="2">
    <source>
        <dbReference type="EMBL" id="EJK54594.1"/>
    </source>
</evidence>
<dbReference type="Gene3D" id="3.90.1150.10">
    <property type="entry name" value="Aspartate Aminotransferase, domain 1"/>
    <property type="match status" value="1"/>
</dbReference>
<dbReference type="AlphaFoldDB" id="K0RQH0"/>
<dbReference type="InterPro" id="IPR015421">
    <property type="entry name" value="PyrdxlP-dep_Trfase_major"/>
</dbReference>
<dbReference type="eggNOG" id="KOG1549">
    <property type="taxonomic scope" value="Eukaryota"/>
</dbReference>
<sequence length="470" mass="51657">MSMSICDLDLVAGVCHVHLNHAGDSPMPKEVVRAVVDHTELEAKVGGYRAAEIAAGRLEKVYLSLSRLIGASDPGPQDPRDEIALVESSTVAWTRAFYSMVETKEKELLRMSFPPQKELVILVSEVEYGANVVAAVRFARDHSTINARIKWKVLRIPSSVACGRKTGLVDLPTFKSMLDGEFPLVEESSTTTYLDPKSIAIVCLTHIPTNSGVVNPAREIGEMISDYNKRHTTQAGKLPLLYLLDACQSVGQMDLDVKELRCHGLCATGRKYLRGPRGTGFLFVRYEIASVLEPSHIDHAAAPVKQVITNENSLVGLGGKQEYQRGARRFEFWESNVANRLGLGLAADRALSIGMVTIERQCKQRGRFLIEQLGAIDGVEIHHVHSSNCGIVTFAVAGVDAIEVKRRLMKGFLIGDKLHCFHVSTCPGTSTPLDGVDRDILRASCSYFNTDLELTHFCDSLKLIADESRD</sequence>
<dbReference type="OrthoDB" id="7403325at2759"/>
<comment type="caution">
    <text evidence="2">The sequence shown here is derived from an EMBL/GenBank/DDBJ whole genome shotgun (WGS) entry which is preliminary data.</text>
</comment>
<dbReference type="SUPFAM" id="SSF53383">
    <property type="entry name" value="PLP-dependent transferases"/>
    <property type="match status" value="1"/>
</dbReference>
<dbReference type="InterPro" id="IPR000192">
    <property type="entry name" value="Aminotrans_V_dom"/>
</dbReference>